<feature type="region of interest" description="Disordered" evidence="1">
    <location>
        <begin position="56"/>
        <end position="79"/>
    </location>
</feature>
<dbReference type="EMBL" id="CAADEY010000069">
    <property type="protein sequence ID" value="VFJ59068.1"/>
    <property type="molecule type" value="Genomic_DNA"/>
</dbReference>
<reference evidence="2" key="1">
    <citation type="submission" date="2019-02" db="EMBL/GenBank/DDBJ databases">
        <authorList>
            <person name="Gruber-Vodicka R. H."/>
            <person name="Seah K. B. B."/>
        </authorList>
    </citation>
    <scope>NUCLEOTIDE SEQUENCE</scope>
    <source>
        <strain evidence="3">BECK_DK161</strain>
        <strain evidence="2">BECK_DK47</strain>
    </source>
</reference>
<dbReference type="EMBL" id="CAADEX010000062">
    <property type="protein sequence ID" value="VFJ56966.1"/>
    <property type="molecule type" value="Genomic_DNA"/>
</dbReference>
<protein>
    <submittedName>
        <fullName evidence="2">Uncharacterized protein</fullName>
    </submittedName>
</protein>
<gene>
    <name evidence="2" type="ORF">BECKDK2373B_GA0170837_106215</name>
    <name evidence="3" type="ORF">BECKDK2373C_GA0170839_106915</name>
</gene>
<proteinExistence type="predicted"/>
<sequence length="88" mass="10458">MAYIQWPISQRNARVSEERKFRETVRRVKVRLVWISERKADMRQRRHREMPLFRGDFLSKNRPEGAPCPSSDAGWDGDSVRFLLNDAP</sequence>
<evidence type="ECO:0000313" key="2">
    <source>
        <dbReference type="EMBL" id="VFJ56966.1"/>
    </source>
</evidence>
<name>A0A450SSB9_9GAMM</name>
<accession>A0A450SSB9</accession>
<organism evidence="2">
    <name type="scientific">Candidatus Kentrum sp. DK</name>
    <dbReference type="NCBI Taxonomy" id="2126562"/>
    <lineage>
        <taxon>Bacteria</taxon>
        <taxon>Pseudomonadati</taxon>
        <taxon>Pseudomonadota</taxon>
        <taxon>Gammaproteobacteria</taxon>
        <taxon>Candidatus Kentrum</taxon>
    </lineage>
</organism>
<evidence type="ECO:0000256" key="1">
    <source>
        <dbReference type="SAM" id="MobiDB-lite"/>
    </source>
</evidence>
<evidence type="ECO:0000313" key="3">
    <source>
        <dbReference type="EMBL" id="VFJ59068.1"/>
    </source>
</evidence>
<dbReference type="AlphaFoldDB" id="A0A450SSB9"/>